<dbReference type="InterPro" id="IPR004564">
    <property type="entry name" value="OM_lipoprot_carrier_LolA-like"/>
</dbReference>
<evidence type="ECO:0000256" key="1">
    <source>
        <dbReference type="ARBA" id="ARBA00004418"/>
    </source>
</evidence>
<dbReference type="PANTHER" id="PTHR35869">
    <property type="entry name" value="OUTER-MEMBRANE LIPOPROTEIN CARRIER PROTEIN"/>
    <property type="match status" value="1"/>
</dbReference>
<dbReference type="InterPro" id="IPR018323">
    <property type="entry name" value="OM_lipoprot_carrier_LolA_Pbac"/>
</dbReference>
<evidence type="ECO:0000256" key="4">
    <source>
        <dbReference type="ARBA" id="ARBA00014035"/>
    </source>
</evidence>
<dbReference type="PANTHER" id="PTHR35869:SF1">
    <property type="entry name" value="OUTER-MEMBRANE LIPOPROTEIN CARRIER PROTEIN"/>
    <property type="match status" value="1"/>
</dbReference>
<comment type="subunit">
    <text evidence="3 10">Monomer.</text>
</comment>
<comment type="subcellular location">
    <subcellularLocation>
        <location evidence="1 10">Periplasm</location>
    </subcellularLocation>
</comment>
<evidence type="ECO:0000256" key="7">
    <source>
        <dbReference type="ARBA" id="ARBA00022764"/>
    </source>
</evidence>
<sequence precursor="true">MTGANASVRRRLLVGLGVLALSGGAAWAAPAIEQFEQFVQTVPAARGTFEQFTVGPDGRTSRAQTGVFAFDRPGKFRWDIQTPQPQLVASDGRTLYQHDPDLQQLTVRALDQSIGSSPAAILFGQGKLQDAFEVSELPDDDGMMWLRAVPKRPDAGLTQLDIGMREGRPARLLLVDGFGQTTRIELLTLRAQSEFGANEFVIDPPPDTDVIRLQ</sequence>
<name>A0ABY4AM71_9BURK</name>
<keyword evidence="12" id="KW-1185">Reference proteome</keyword>
<keyword evidence="6 10" id="KW-0732">Signal</keyword>
<comment type="function">
    <text evidence="10">Participates in the translocation of lipoproteins from the inner membrane to the outer membrane. Only forms a complex with a lipoprotein if the residue after the N-terminal Cys is not an aspartate (The Asp acts as a targeting signal to indicate that the lipoprotein should stay in the inner membrane).</text>
</comment>
<dbReference type="CDD" id="cd16325">
    <property type="entry name" value="LolA"/>
    <property type="match status" value="1"/>
</dbReference>
<evidence type="ECO:0000256" key="3">
    <source>
        <dbReference type="ARBA" id="ARBA00011245"/>
    </source>
</evidence>
<feature type="signal peptide" evidence="10">
    <location>
        <begin position="1"/>
        <end position="28"/>
    </location>
</feature>
<feature type="chain" id="PRO_5044946183" description="Outer-membrane lipoprotein carrier protein" evidence="10">
    <location>
        <begin position="29"/>
        <end position="214"/>
    </location>
</feature>
<evidence type="ECO:0000256" key="2">
    <source>
        <dbReference type="ARBA" id="ARBA00007615"/>
    </source>
</evidence>
<reference evidence="11 12" key="1">
    <citation type="submission" date="2020-11" db="EMBL/GenBank/DDBJ databases">
        <title>Algicoccus daihaiensis sp.nov., isolated from Daihai Lake in Inner Mongolia.</title>
        <authorList>
            <person name="Kai J."/>
        </authorList>
    </citation>
    <scope>NUCLEOTIDE SEQUENCE [LARGE SCALE GENOMIC DNA]</scope>
    <source>
        <strain evidence="12">f23</strain>
    </source>
</reference>
<comment type="similarity">
    <text evidence="2 10">Belongs to the LolA family.</text>
</comment>
<evidence type="ECO:0000256" key="10">
    <source>
        <dbReference type="HAMAP-Rule" id="MF_00240"/>
    </source>
</evidence>
<protein>
    <recommendedName>
        <fullName evidence="4 10">Outer-membrane lipoprotein carrier protein</fullName>
    </recommendedName>
</protein>
<keyword evidence="11" id="KW-0449">Lipoprotein</keyword>
<dbReference type="Gene3D" id="2.50.20.10">
    <property type="entry name" value="Lipoprotein localisation LolA/LolB/LppX"/>
    <property type="match status" value="1"/>
</dbReference>
<dbReference type="Proteomes" id="UP000831607">
    <property type="component" value="Chromosome"/>
</dbReference>
<organism evidence="11 12">
    <name type="scientific">Orrella daihaiensis</name>
    <dbReference type="NCBI Taxonomy" id="2782176"/>
    <lineage>
        <taxon>Bacteria</taxon>
        <taxon>Pseudomonadati</taxon>
        <taxon>Pseudomonadota</taxon>
        <taxon>Betaproteobacteria</taxon>
        <taxon>Burkholderiales</taxon>
        <taxon>Alcaligenaceae</taxon>
        <taxon>Orrella</taxon>
    </lineage>
</organism>
<evidence type="ECO:0000256" key="8">
    <source>
        <dbReference type="ARBA" id="ARBA00022927"/>
    </source>
</evidence>
<dbReference type="EMBL" id="CP063982">
    <property type="protein sequence ID" value="UOD51377.1"/>
    <property type="molecule type" value="Genomic_DNA"/>
</dbReference>
<evidence type="ECO:0000256" key="9">
    <source>
        <dbReference type="ARBA" id="ARBA00023186"/>
    </source>
</evidence>
<evidence type="ECO:0000313" key="12">
    <source>
        <dbReference type="Proteomes" id="UP000831607"/>
    </source>
</evidence>
<dbReference type="HAMAP" id="MF_00240">
    <property type="entry name" value="LolA"/>
    <property type="match status" value="1"/>
</dbReference>
<dbReference type="SUPFAM" id="SSF89392">
    <property type="entry name" value="Prokaryotic lipoproteins and lipoprotein localization factors"/>
    <property type="match status" value="1"/>
</dbReference>
<proteinExistence type="inferred from homology"/>
<keyword evidence="9 10" id="KW-0143">Chaperone</keyword>
<dbReference type="Pfam" id="PF03548">
    <property type="entry name" value="LolA"/>
    <property type="match status" value="1"/>
</dbReference>
<keyword evidence="8 10" id="KW-0653">Protein transport</keyword>
<gene>
    <name evidence="10" type="primary">lolA</name>
    <name evidence="11" type="ORF">DHf2319_05975</name>
</gene>
<accession>A0ABY4AM71</accession>
<evidence type="ECO:0000256" key="5">
    <source>
        <dbReference type="ARBA" id="ARBA00022448"/>
    </source>
</evidence>
<keyword evidence="5 10" id="KW-0813">Transport</keyword>
<evidence type="ECO:0000313" key="11">
    <source>
        <dbReference type="EMBL" id="UOD51377.1"/>
    </source>
</evidence>
<dbReference type="InterPro" id="IPR029046">
    <property type="entry name" value="LolA/LolB/LppX"/>
</dbReference>
<dbReference type="RefSeq" id="WP_243479840.1">
    <property type="nucleotide sequence ID" value="NZ_CP063982.1"/>
</dbReference>
<keyword evidence="7 10" id="KW-0574">Periplasm</keyword>
<evidence type="ECO:0000256" key="6">
    <source>
        <dbReference type="ARBA" id="ARBA00022729"/>
    </source>
</evidence>